<dbReference type="InterPro" id="IPR029058">
    <property type="entry name" value="AB_hydrolase_fold"/>
</dbReference>
<evidence type="ECO:0000256" key="1">
    <source>
        <dbReference type="ARBA" id="ARBA00022801"/>
    </source>
</evidence>
<reference evidence="3 4" key="1">
    <citation type="submission" date="2017-02" db="EMBL/GenBank/DDBJ databases">
        <title>The new phylogeny of genus Mycobacterium.</title>
        <authorList>
            <person name="Tortoli E."/>
            <person name="Trovato A."/>
            <person name="Cirillo D.M."/>
        </authorList>
    </citation>
    <scope>NUCLEOTIDE SEQUENCE [LARGE SCALE GENOMIC DNA]</scope>
    <source>
        <strain evidence="3 4">DSM 45057</strain>
    </source>
</reference>
<dbReference type="OrthoDB" id="3181909at2"/>
<proteinExistence type="predicted"/>
<dbReference type="EMBL" id="MVHE01000049">
    <property type="protein sequence ID" value="ORA15630.1"/>
    <property type="molecule type" value="Genomic_DNA"/>
</dbReference>
<dbReference type="RefSeq" id="WP_083115251.1">
    <property type="nucleotide sequence ID" value="NZ_JACKTS010000018.1"/>
</dbReference>
<dbReference type="Gene3D" id="3.40.50.1820">
    <property type="entry name" value="alpha/beta hydrolase"/>
    <property type="match status" value="1"/>
</dbReference>
<dbReference type="InterPro" id="IPR013094">
    <property type="entry name" value="AB_hydrolase_3"/>
</dbReference>
<evidence type="ECO:0000259" key="2">
    <source>
        <dbReference type="Pfam" id="PF07859"/>
    </source>
</evidence>
<name>A0A1W9ZI75_MYCAN</name>
<comment type="caution">
    <text evidence="3">The sequence shown here is derived from an EMBL/GenBank/DDBJ whole genome shotgun (WGS) entry which is preliminary data.</text>
</comment>
<dbReference type="SUPFAM" id="SSF53474">
    <property type="entry name" value="alpha/beta-Hydrolases"/>
    <property type="match status" value="1"/>
</dbReference>
<dbReference type="Pfam" id="PF07859">
    <property type="entry name" value="Abhydrolase_3"/>
    <property type="match status" value="1"/>
</dbReference>
<dbReference type="GO" id="GO:0016787">
    <property type="term" value="F:hydrolase activity"/>
    <property type="evidence" value="ECO:0007669"/>
    <property type="project" value="UniProtKB-KW"/>
</dbReference>
<protein>
    <submittedName>
        <fullName evidence="3">Alpha/beta hydrolase</fullName>
    </submittedName>
</protein>
<dbReference type="InterPro" id="IPR050300">
    <property type="entry name" value="GDXG_lipolytic_enzyme"/>
</dbReference>
<keyword evidence="4" id="KW-1185">Reference proteome</keyword>
<dbReference type="AlphaFoldDB" id="A0A1W9ZI75"/>
<dbReference type="PANTHER" id="PTHR48081:SF8">
    <property type="entry name" value="ALPHA_BETA HYDROLASE FOLD-3 DOMAIN-CONTAINING PROTEIN-RELATED"/>
    <property type="match status" value="1"/>
</dbReference>
<keyword evidence="1 3" id="KW-0378">Hydrolase</keyword>
<organism evidence="3 4">
    <name type="scientific">Mycobacterium angelicum</name>
    <dbReference type="NCBI Taxonomy" id="470074"/>
    <lineage>
        <taxon>Bacteria</taxon>
        <taxon>Bacillati</taxon>
        <taxon>Actinomycetota</taxon>
        <taxon>Actinomycetes</taxon>
        <taxon>Mycobacteriales</taxon>
        <taxon>Mycobacteriaceae</taxon>
        <taxon>Mycobacterium</taxon>
    </lineage>
</organism>
<gene>
    <name evidence="3" type="ORF">BST12_21660</name>
</gene>
<accession>A0A1W9ZI75</accession>
<evidence type="ECO:0000313" key="4">
    <source>
        <dbReference type="Proteomes" id="UP000192284"/>
    </source>
</evidence>
<evidence type="ECO:0000313" key="3">
    <source>
        <dbReference type="EMBL" id="ORA15630.1"/>
    </source>
</evidence>
<feature type="domain" description="Alpha/beta hydrolase fold-3" evidence="2">
    <location>
        <begin position="78"/>
        <end position="280"/>
    </location>
</feature>
<dbReference type="Proteomes" id="UP000192284">
    <property type="component" value="Unassembled WGS sequence"/>
</dbReference>
<sequence length="307" mass="32719">MSELDAVNRLDPALHAVATTRTVFTAEAIPLIRESMNQRRRNTVEETTGVTIEHATAEPGSVPVRIYRGAATAPAPAVIYCHAGGFALGNLDTDHRQCLELARRVPCTVVSVDYRLAPEHPYPAAVDDATAVLNWAAKNAAQLGIDPARLAVAGSSAGATLAACLAQRAADRSLPPVVFQLLHQPVLDDRPTASMMEFRATPAFDGEGAELMWGHYLAGQSGSADAAPARRRQLHGLPPALITCNEIDPFRDEAVDYAMRLLGAGVSAELHVFPGVCHGFDSLLPDWSASQCLFALQGDALSRALRT</sequence>
<dbReference type="PANTHER" id="PTHR48081">
    <property type="entry name" value="AB HYDROLASE SUPERFAMILY PROTEIN C4A8.06C"/>
    <property type="match status" value="1"/>
</dbReference>